<protein>
    <submittedName>
        <fullName evidence="2">Uncharacterized protein</fullName>
    </submittedName>
</protein>
<accession>A0A7L5BUH3</accession>
<feature type="region of interest" description="Disordered" evidence="1">
    <location>
        <begin position="1"/>
        <end position="67"/>
    </location>
</feature>
<dbReference type="KEGG" id="hdh:G5B40_00420"/>
<dbReference type="EMBL" id="CP049056">
    <property type="protein sequence ID" value="QIE54037.1"/>
    <property type="molecule type" value="Genomic_DNA"/>
</dbReference>
<name>A0A7L5BUH3_9RHOB</name>
<evidence type="ECO:0000256" key="1">
    <source>
        <dbReference type="SAM" id="MobiDB-lite"/>
    </source>
</evidence>
<sequence length="67" mass="7357">MDGEEFLRRRFREEGAASPETGACGSASDALDDNRADFRLPRHGGAGMKRGAQARQQLGSPPKRKRE</sequence>
<evidence type="ECO:0000313" key="2">
    <source>
        <dbReference type="EMBL" id="QIE54037.1"/>
    </source>
</evidence>
<evidence type="ECO:0000313" key="3">
    <source>
        <dbReference type="Proteomes" id="UP000503336"/>
    </source>
</evidence>
<gene>
    <name evidence="2" type="ORF">G5B40_00420</name>
</gene>
<organism evidence="2 3">
    <name type="scientific">Pikeienuella piscinae</name>
    <dbReference type="NCBI Taxonomy" id="2748098"/>
    <lineage>
        <taxon>Bacteria</taxon>
        <taxon>Pseudomonadati</taxon>
        <taxon>Pseudomonadota</taxon>
        <taxon>Alphaproteobacteria</taxon>
        <taxon>Rhodobacterales</taxon>
        <taxon>Paracoccaceae</taxon>
        <taxon>Pikeienuella</taxon>
    </lineage>
</organism>
<keyword evidence="3" id="KW-1185">Reference proteome</keyword>
<reference evidence="2 3" key="1">
    <citation type="submission" date="2020-02" db="EMBL/GenBank/DDBJ databases">
        <title>complete genome sequence of Rhodobacteraceae bacterium.</title>
        <authorList>
            <person name="Park J."/>
            <person name="Kim Y.-S."/>
            <person name="Kim K.-H."/>
        </authorList>
    </citation>
    <scope>NUCLEOTIDE SEQUENCE [LARGE SCALE GENOMIC DNA]</scope>
    <source>
        <strain evidence="2 3">RR4-56</strain>
    </source>
</reference>
<feature type="compositionally biased region" description="Basic and acidic residues" evidence="1">
    <location>
        <begin position="1"/>
        <end position="15"/>
    </location>
</feature>
<dbReference type="Proteomes" id="UP000503336">
    <property type="component" value="Chromosome"/>
</dbReference>
<dbReference type="RefSeq" id="WP_165093663.1">
    <property type="nucleotide sequence ID" value="NZ_CP049056.1"/>
</dbReference>
<dbReference type="AlphaFoldDB" id="A0A7L5BUH3"/>
<proteinExistence type="predicted"/>